<evidence type="ECO:0000259" key="1">
    <source>
        <dbReference type="Pfam" id="PF01408"/>
    </source>
</evidence>
<dbReference type="InterPro" id="IPR000683">
    <property type="entry name" value="Gfo/Idh/MocA-like_OxRdtase_N"/>
</dbReference>
<dbReference type="PANTHER" id="PTHR43249">
    <property type="entry name" value="UDP-N-ACETYL-2-AMINO-2-DEOXY-D-GLUCURONATE OXIDASE"/>
    <property type="match status" value="1"/>
</dbReference>
<gene>
    <name evidence="3" type="ORF">EDD77_10143</name>
</gene>
<evidence type="ECO:0000313" key="4">
    <source>
        <dbReference type="Proteomes" id="UP000295184"/>
    </source>
</evidence>
<dbReference type="SUPFAM" id="SSF51735">
    <property type="entry name" value="NAD(P)-binding Rossmann-fold domains"/>
    <property type="match status" value="1"/>
</dbReference>
<protein>
    <submittedName>
        <fullName evidence="3">Putative dehydrogenase</fullName>
    </submittedName>
</protein>
<dbReference type="RefSeq" id="WP_058964060.1">
    <property type="nucleotide sequence ID" value="NZ_CABKVM010000016.1"/>
</dbReference>
<sequence>MLRVGIAGIGSIARVYLGLFAAGKIPGGRVTALSSRNMTHLTGARDAFCTPDAALFTDYEAMLHSGLVDVVMICTPHNRHVPMALQALKAGVHPLIEKPLAVDADEARALLAACKAHPELTAGVLYCRRASAAYQQAKQLVASGALGQLKRACWLITNLYRTPAYHASEPWRGSWKGEGGGLLLTQASHQLDLLTWLCGVPNEVTALCEFGAERAIQVENDVTLHIRWPGGATGQFIASSREFPGTNRLELSGSKGQLILENDRLFTLRRLAQDERDFARATTGYFGPIPFTEERWETPEEPNEAQQAGIVADFLAAVEGRRAPLCPVPDALGSLLATNAAYLSAWQGGTVPVPPPPGAYAAELAKRMEEK</sequence>
<dbReference type="STRING" id="1650663.GCA_001486665_01641"/>
<dbReference type="InterPro" id="IPR036291">
    <property type="entry name" value="NAD(P)-bd_dom_sf"/>
</dbReference>
<organism evidence="3 4">
    <name type="scientific">Allofournierella massiliensis</name>
    <dbReference type="NCBI Taxonomy" id="1650663"/>
    <lineage>
        <taxon>Bacteria</taxon>
        <taxon>Bacillati</taxon>
        <taxon>Bacillota</taxon>
        <taxon>Clostridia</taxon>
        <taxon>Eubacteriales</taxon>
        <taxon>Oscillospiraceae</taxon>
        <taxon>Allofournierella</taxon>
    </lineage>
</organism>
<dbReference type="AlphaFoldDB" id="A0A4R1R7U4"/>
<dbReference type="Gene3D" id="3.40.50.720">
    <property type="entry name" value="NAD(P)-binding Rossmann-like Domain"/>
    <property type="match status" value="1"/>
</dbReference>
<dbReference type="InterPro" id="IPR055170">
    <property type="entry name" value="GFO_IDH_MocA-like_dom"/>
</dbReference>
<dbReference type="SUPFAM" id="SSF55347">
    <property type="entry name" value="Glyceraldehyde-3-phosphate dehydrogenase-like, C-terminal domain"/>
    <property type="match status" value="1"/>
</dbReference>
<reference evidence="3 4" key="1">
    <citation type="submission" date="2019-03" db="EMBL/GenBank/DDBJ databases">
        <title>Genomic Encyclopedia of Type Strains, Phase IV (KMG-IV): sequencing the most valuable type-strain genomes for metagenomic binning, comparative biology and taxonomic classification.</title>
        <authorList>
            <person name="Goeker M."/>
        </authorList>
    </citation>
    <scope>NUCLEOTIDE SEQUENCE [LARGE SCALE GENOMIC DNA]</scope>
    <source>
        <strain evidence="3 4">DSM 100451</strain>
    </source>
</reference>
<evidence type="ECO:0000259" key="2">
    <source>
        <dbReference type="Pfam" id="PF22725"/>
    </source>
</evidence>
<comment type="caution">
    <text evidence="3">The sequence shown here is derived from an EMBL/GenBank/DDBJ whole genome shotgun (WGS) entry which is preliminary data.</text>
</comment>
<dbReference type="GO" id="GO:0000166">
    <property type="term" value="F:nucleotide binding"/>
    <property type="evidence" value="ECO:0007669"/>
    <property type="project" value="InterPro"/>
</dbReference>
<dbReference type="PANTHER" id="PTHR43249:SF1">
    <property type="entry name" value="D-GLUCOSIDE 3-DEHYDROGENASE"/>
    <property type="match status" value="1"/>
</dbReference>
<feature type="domain" description="GFO/IDH/MocA-like oxidoreductase" evidence="2">
    <location>
        <begin position="134"/>
        <end position="258"/>
    </location>
</feature>
<dbReference type="InterPro" id="IPR052515">
    <property type="entry name" value="Gfo/Idh/MocA_Oxidoreductase"/>
</dbReference>
<feature type="domain" description="Gfo/Idh/MocA-like oxidoreductase N-terminal" evidence="1">
    <location>
        <begin position="2"/>
        <end position="118"/>
    </location>
</feature>
<dbReference type="Pfam" id="PF01408">
    <property type="entry name" value="GFO_IDH_MocA"/>
    <property type="match status" value="1"/>
</dbReference>
<accession>A0A4R1R7U4</accession>
<proteinExistence type="predicted"/>
<dbReference type="Pfam" id="PF22725">
    <property type="entry name" value="GFO_IDH_MocA_C3"/>
    <property type="match status" value="1"/>
</dbReference>
<evidence type="ECO:0000313" key="3">
    <source>
        <dbReference type="EMBL" id="TCL61589.1"/>
    </source>
</evidence>
<dbReference type="Proteomes" id="UP000295184">
    <property type="component" value="Unassembled WGS sequence"/>
</dbReference>
<dbReference type="EMBL" id="SLUM01000001">
    <property type="protein sequence ID" value="TCL61589.1"/>
    <property type="molecule type" value="Genomic_DNA"/>
</dbReference>
<dbReference type="Gene3D" id="3.30.360.10">
    <property type="entry name" value="Dihydrodipicolinate Reductase, domain 2"/>
    <property type="match status" value="1"/>
</dbReference>
<name>A0A4R1R7U4_9FIRM</name>